<evidence type="ECO:0000313" key="2">
    <source>
        <dbReference type="EMBL" id="KAK9861153.1"/>
    </source>
</evidence>
<proteinExistence type="predicted"/>
<gene>
    <name evidence="2" type="ORF">WJX84_008745</name>
</gene>
<dbReference type="Gene3D" id="1.25.40.10">
    <property type="entry name" value="Tetratricopeptide repeat domain"/>
    <property type="match status" value="1"/>
</dbReference>
<sequence length="273" mass="29265">MAESSSAPEVKHLQDRGCELAEQGNWAGATDCFRKAIELEPSSAVLHELKAQCLLEQDLLVPALHAARAATQLSPAWTDAWLTLGRVARNGGHLRESVSSFRQAQVCVKESRKTCSEELEQELLEAQGLLQQELARQVGLPGLRIQEQPGGECGPSGIVWQAGILLAAYLVQHLPLDCLRGKRVLELGSGTGLVGITAAYLGAHVQLTDVAEAMPLLKLNVALNQHHLAASGGSMGCVLMDWQTPASCLEQQDWDIVVGSDLVYNAVAVPLLT</sequence>
<keyword evidence="3" id="KW-1185">Reference proteome</keyword>
<dbReference type="SMART" id="SM00028">
    <property type="entry name" value="TPR"/>
    <property type="match status" value="3"/>
</dbReference>
<dbReference type="Proteomes" id="UP001485043">
    <property type="component" value="Unassembled WGS sequence"/>
</dbReference>
<dbReference type="PROSITE" id="PS50005">
    <property type="entry name" value="TPR"/>
    <property type="match status" value="1"/>
</dbReference>
<evidence type="ECO:0000256" key="1">
    <source>
        <dbReference type="PROSITE-ProRule" id="PRU00339"/>
    </source>
</evidence>
<protein>
    <submittedName>
        <fullName evidence="2">Uncharacterized protein</fullName>
    </submittedName>
</protein>
<organism evidence="2 3">
    <name type="scientific">Apatococcus fuscideae</name>
    <dbReference type="NCBI Taxonomy" id="2026836"/>
    <lineage>
        <taxon>Eukaryota</taxon>
        <taxon>Viridiplantae</taxon>
        <taxon>Chlorophyta</taxon>
        <taxon>core chlorophytes</taxon>
        <taxon>Trebouxiophyceae</taxon>
        <taxon>Chlorellales</taxon>
        <taxon>Chlorellaceae</taxon>
        <taxon>Apatococcus</taxon>
    </lineage>
</organism>
<dbReference type="InterPro" id="IPR019410">
    <property type="entry name" value="Methyltransf_16"/>
</dbReference>
<feature type="non-terminal residue" evidence="2">
    <location>
        <position position="273"/>
    </location>
</feature>
<dbReference type="InterPro" id="IPR029063">
    <property type="entry name" value="SAM-dependent_MTases_sf"/>
</dbReference>
<dbReference type="PANTHER" id="PTHR14614">
    <property type="entry name" value="HEPATOCELLULAR CARCINOMA-ASSOCIATED ANTIGEN"/>
    <property type="match status" value="1"/>
</dbReference>
<dbReference type="AlphaFoldDB" id="A0AAW1SWU2"/>
<dbReference type="EMBL" id="JALJOV010000805">
    <property type="protein sequence ID" value="KAK9861153.1"/>
    <property type="molecule type" value="Genomic_DNA"/>
</dbReference>
<reference evidence="2 3" key="1">
    <citation type="journal article" date="2024" name="Nat. Commun.">
        <title>Phylogenomics reveals the evolutionary origins of lichenization in chlorophyte algae.</title>
        <authorList>
            <person name="Puginier C."/>
            <person name="Libourel C."/>
            <person name="Otte J."/>
            <person name="Skaloud P."/>
            <person name="Haon M."/>
            <person name="Grisel S."/>
            <person name="Petersen M."/>
            <person name="Berrin J.G."/>
            <person name="Delaux P.M."/>
            <person name="Dal Grande F."/>
            <person name="Keller J."/>
        </authorList>
    </citation>
    <scope>NUCLEOTIDE SEQUENCE [LARGE SCALE GENOMIC DNA]</scope>
    <source>
        <strain evidence="2 3">SAG 2523</strain>
    </source>
</reference>
<comment type="caution">
    <text evidence="2">The sequence shown here is derived from an EMBL/GenBank/DDBJ whole genome shotgun (WGS) entry which is preliminary data.</text>
</comment>
<dbReference type="SUPFAM" id="SSF48452">
    <property type="entry name" value="TPR-like"/>
    <property type="match status" value="1"/>
</dbReference>
<dbReference type="SUPFAM" id="SSF53335">
    <property type="entry name" value="S-adenosyl-L-methionine-dependent methyltransferases"/>
    <property type="match status" value="1"/>
</dbReference>
<keyword evidence="1" id="KW-0802">TPR repeat</keyword>
<dbReference type="InterPro" id="IPR019734">
    <property type="entry name" value="TPR_rpt"/>
</dbReference>
<name>A0AAW1SWU2_9CHLO</name>
<accession>A0AAW1SWU2</accession>
<feature type="repeat" description="TPR" evidence="1">
    <location>
        <begin position="10"/>
        <end position="43"/>
    </location>
</feature>
<evidence type="ECO:0000313" key="3">
    <source>
        <dbReference type="Proteomes" id="UP001485043"/>
    </source>
</evidence>
<dbReference type="Pfam" id="PF10294">
    <property type="entry name" value="Methyltransf_16"/>
    <property type="match status" value="1"/>
</dbReference>
<dbReference type="Gene3D" id="3.40.50.150">
    <property type="entry name" value="Vaccinia Virus protein VP39"/>
    <property type="match status" value="1"/>
</dbReference>
<dbReference type="InterPro" id="IPR011990">
    <property type="entry name" value="TPR-like_helical_dom_sf"/>
</dbReference>